<dbReference type="CDD" id="cd03801">
    <property type="entry name" value="GT4_PimA-like"/>
    <property type="match status" value="1"/>
</dbReference>
<name>A0ABS9UUW0_9BACT</name>
<evidence type="ECO:0000259" key="2">
    <source>
        <dbReference type="Pfam" id="PF13439"/>
    </source>
</evidence>
<sequence>MSLQSYPHKRILMLHSSSDLYGASKIFLISIQALKKHGFEIDVVLSEDGPLVTEIKKEAINVHIQKLGILRRKYFNIKGLINRASTLYEAHSFLGKIIESRKIDIIYSNTSAVLVGGWVAKKHNLPHVTHLHEIIASPSWLKGFLGKVINKHSNLVIAVSKAVKDSWSDKIEPKKINLLYNGIPHQPYHEITSKINQDLPKESEGKILIGMIARVNHWKGQHYFIEIAEQLSKTKSGLHFIIVGDAFPGTEHFVDSLLRKISRSGIKEKISYLGYRTDIPEILNTLDIFILPSILPDPLPTTVLEAMAAGKPVIATNIGGAREMVIDGDTGLLIPFDNAEVAAKAMLQLIENPELIQTMGKNGQERQKIAFSEDAYVDNFAKVIQKACKP</sequence>
<proteinExistence type="predicted"/>
<dbReference type="SUPFAM" id="SSF53756">
    <property type="entry name" value="UDP-Glycosyltransferase/glycogen phosphorylase"/>
    <property type="match status" value="1"/>
</dbReference>
<protein>
    <submittedName>
        <fullName evidence="3">Glycosyltransferase family 4 protein</fullName>
    </submittedName>
</protein>
<dbReference type="Pfam" id="PF00534">
    <property type="entry name" value="Glycos_transf_1"/>
    <property type="match status" value="1"/>
</dbReference>
<keyword evidence="4" id="KW-1185">Reference proteome</keyword>
<evidence type="ECO:0000313" key="3">
    <source>
        <dbReference type="EMBL" id="MCH7407956.1"/>
    </source>
</evidence>
<feature type="domain" description="Glycosyltransferase subfamily 4-like N-terminal" evidence="2">
    <location>
        <begin position="31"/>
        <end position="184"/>
    </location>
</feature>
<organism evidence="3 4">
    <name type="scientific">Belliella filtrata</name>
    <dbReference type="NCBI Taxonomy" id="2923435"/>
    <lineage>
        <taxon>Bacteria</taxon>
        <taxon>Pseudomonadati</taxon>
        <taxon>Bacteroidota</taxon>
        <taxon>Cytophagia</taxon>
        <taxon>Cytophagales</taxon>
        <taxon>Cyclobacteriaceae</taxon>
        <taxon>Belliella</taxon>
    </lineage>
</organism>
<dbReference type="InterPro" id="IPR001296">
    <property type="entry name" value="Glyco_trans_1"/>
</dbReference>
<dbReference type="InterPro" id="IPR028098">
    <property type="entry name" value="Glyco_trans_4-like_N"/>
</dbReference>
<dbReference type="Gene3D" id="3.40.50.2000">
    <property type="entry name" value="Glycogen Phosphorylase B"/>
    <property type="match status" value="2"/>
</dbReference>
<reference evidence="3" key="1">
    <citation type="submission" date="2022-03" db="EMBL/GenBank/DDBJ databases">
        <title>De novo assembled genomes of Belliella spp. (Cyclobacteriaceae) strains.</title>
        <authorList>
            <person name="Szabo A."/>
            <person name="Korponai K."/>
            <person name="Felfoldi T."/>
        </authorList>
    </citation>
    <scope>NUCLEOTIDE SEQUENCE</scope>
    <source>
        <strain evidence="3">DSM 111904</strain>
    </source>
</reference>
<comment type="caution">
    <text evidence="3">The sequence shown here is derived from an EMBL/GenBank/DDBJ whole genome shotgun (WGS) entry which is preliminary data.</text>
</comment>
<evidence type="ECO:0000313" key="4">
    <source>
        <dbReference type="Proteomes" id="UP001165489"/>
    </source>
</evidence>
<accession>A0ABS9UUW0</accession>
<evidence type="ECO:0000259" key="1">
    <source>
        <dbReference type="Pfam" id="PF00534"/>
    </source>
</evidence>
<dbReference type="Pfam" id="PF13439">
    <property type="entry name" value="Glyco_transf_4"/>
    <property type="match status" value="1"/>
</dbReference>
<dbReference type="EMBL" id="JAKZGP010000001">
    <property type="protein sequence ID" value="MCH7407956.1"/>
    <property type="molecule type" value="Genomic_DNA"/>
</dbReference>
<dbReference type="RefSeq" id="WP_241345893.1">
    <property type="nucleotide sequence ID" value="NZ_JAKZGP010000001.1"/>
</dbReference>
<gene>
    <name evidence="3" type="ORF">MM239_00995</name>
</gene>
<dbReference type="Proteomes" id="UP001165489">
    <property type="component" value="Unassembled WGS sequence"/>
</dbReference>
<feature type="domain" description="Glycosyl transferase family 1" evidence="1">
    <location>
        <begin position="202"/>
        <end position="366"/>
    </location>
</feature>
<dbReference type="PANTHER" id="PTHR12526">
    <property type="entry name" value="GLYCOSYLTRANSFERASE"/>
    <property type="match status" value="1"/>
</dbReference>